<dbReference type="Proteomes" id="UP001162992">
    <property type="component" value="Chromosome 6"/>
</dbReference>
<organism evidence="1 2">
    <name type="scientific">Diphasiastrum complanatum</name>
    <name type="common">Issler's clubmoss</name>
    <name type="synonym">Lycopodium complanatum</name>
    <dbReference type="NCBI Taxonomy" id="34168"/>
    <lineage>
        <taxon>Eukaryota</taxon>
        <taxon>Viridiplantae</taxon>
        <taxon>Streptophyta</taxon>
        <taxon>Embryophyta</taxon>
        <taxon>Tracheophyta</taxon>
        <taxon>Lycopodiopsida</taxon>
        <taxon>Lycopodiales</taxon>
        <taxon>Lycopodiaceae</taxon>
        <taxon>Lycopodioideae</taxon>
        <taxon>Diphasiastrum</taxon>
    </lineage>
</organism>
<keyword evidence="2" id="KW-1185">Reference proteome</keyword>
<name>A0ACC2DB21_DIPCM</name>
<proteinExistence type="predicted"/>
<accession>A0ACC2DB21</accession>
<sequence length="443" mass="47336">MDEGSGMNVKAMARAKRAASQRGRSRASHSKQQMPRTHVGKGPAAAAEMREEQEASDTEPDIETINSHEERVMPKAGAELDLAGGGTKSKGWDYADLLSQRTMPLYHDVPGVNDMSSIFLAKGLDSLGWNFEGLCGIQATDLKVDDASYLSLDMRTLGENLAQLGIAQRFFLDEEILQMGLSSSEKQILNSLDQKVFPTEVIHGTSIEEAGVSNMAPDMFLEGSTVNVTEQVGSIQTDSFSEVDALFSTGCEQASLSSPSSAEHPQINSNFENNTAQKSKRSIKILPINTFAAKAAEAELDALLDGAEKQNSSSLFNDGTTGSVLASSSRESLISSSPQALLSPFTQDPDKSTTKALADADLPLVQEYLIPSLSQPFPSPLKQDFDKSNTKVAADAAIPLQSIIPSASSTLPTFPNAKATEGEVGSALFGSSEEDFDVWLDSI</sequence>
<evidence type="ECO:0000313" key="2">
    <source>
        <dbReference type="Proteomes" id="UP001162992"/>
    </source>
</evidence>
<reference evidence="2" key="1">
    <citation type="journal article" date="2024" name="Proc. Natl. Acad. Sci. U.S.A.">
        <title>Extraordinary preservation of gene collinearity over three hundred million years revealed in homosporous lycophytes.</title>
        <authorList>
            <person name="Li C."/>
            <person name="Wickell D."/>
            <person name="Kuo L.Y."/>
            <person name="Chen X."/>
            <person name="Nie B."/>
            <person name="Liao X."/>
            <person name="Peng D."/>
            <person name="Ji J."/>
            <person name="Jenkins J."/>
            <person name="Williams M."/>
            <person name="Shu S."/>
            <person name="Plott C."/>
            <person name="Barry K."/>
            <person name="Rajasekar S."/>
            <person name="Grimwood J."/>
            <person name="Han X."/>
            <person name="Sun S."/>
            <person name="Hou Z."/>
            <person name="He W."/>
            <person name="Dai G."/>
            <person name="Sun C."/>
            <person name="Schmutz J."/>
            <person name="Leebens-Mack J.H."/>
            <person name="Li F.W."/>
            <person name="Wang L."/>
        </authorList>
    </citation>
    <scope>NUCLEOTIDE SEQUENCE [LARGE SCALE GENOMIC DNA]</scope>
    <source>
        <strain evidence="2">cv. PW_Plant_1</strain>
    </source>
</reference>
<dbReference type="EMBL" id="CM055097">
    <property type="protein sequence ID" value="KAJ7551534.1"/>
    <property type="molecule type" value="Genomic_DNA"/>
</dbReference>
<protein>
    <submittedName>
        <fullName evidence="1">Uncharacterized protein</fullName>
    </submittedName>
</protein>
<comment type="caution">
    <text evidence="1">The sequence shown here is derived from an EMBL/GenBank/DDBJ whole genome shotgun (WGS) entry which is preliminary data.</text>
</comment>
<evidence type="ECO:0000313" key="1">
    <source>
        <dbReference type="EMBL" id="KAJ7551534.1"/>
    </source>
</evidence>
<gene>
    <name evidence="1" type="ORF">O6H91_06G019000</name>
</gene>